<evidence type="ECO:0000313" key="1">
    <source>
        <dbReference type="EMBL" id="QJR02064.1"/>
    </source>
</evidence>
<name>A0A6M4G659_SPHYA</name>
<evidence type="ECO:0000313" key="2">
    <source>
        <dbReference type="Proteomes" id="UP000502611"/>
    </source>
</evidence>
<sequence length="69" mass="7982">MFIDDRSDSAFAGPPEKLEFRHHPLRGKSLLLSPSRRQGFFRAQHPPLCAFIALELMGMKFPPYVSKYF</sequence>
<dbReference type="EMBL" id="CP053021">
    <property type="protein sequence ID" value="QJR02064.1"/>
    <property type="molecule type" value="Genomic_DNA"/>
</dbReference>
<dbReference type="Proteomes" id="UP000502611">
    <property type="component" value="Chromosome"/>
</dbReference>
<gene>
    <name evidence="1" type="ORF">HH800_07530</name>
</gene>
<dbReference type="RefSeq" id="WP_169860688.1">
    <property type="nucleotide sequence ID" value="NZ_CP053021.1"/>
</dbReference>
<accession>A0A6M4G659</accession>
<dbReference type="AlphaFoldDB" id="A0A6M4G659"/>
<protein>
    <submittedName>
        <fullName evidence="1">Uncharacterized protein</fullName>
    </submittedName>
</protein>
<reference evidence="1 2" key="1">
    <citation type="submission" date="2020-04" db="EMBL/GenBank/DDBJ databases">
        <title>The Whole Genome Analysis of High salt-tolerant Sphingobium yanoikuyae YC-XJ2 with Aryl organophosphorus flame retardants (aryl-OPFRs)-degrading capacity and characteristics of Related phosphotriesterase.</title>
        <authorList>
            <person name="Li X."/>
        </authorList>
    </citation>
    <scope>NUCLEOTIDE SEQUENCE [LARGE SCALE GENOMIC DNA]</scope>
    <source>
        <strain evidence="1 2">YC-XJ2</strain>
    </source>
</reference>
<organism evidence="1 2">
    <name type="scientific">Sphingobium yanoikuyae</name>
    <name type="common">Sphingomonas yanoikuyae</name>
    <dbReference type="NCBI Taxonomy" id="13690"/>
    <lineage>
        <taxon>Bacteria</taxon>
        <taxon>Pseudomonadati</taxon>
        <taxon>Pseudomonadota</taxon>
        <taxon>Alphaproteobacteria</taxon>
        <taxon>Sphingomonadales</taxon>
        <taxon>Sphingomonadaceae</taxon>
        <taxon>Sphingobium</taxon>
    </lineage>
</organism>
<proteinExistence type="predicted"/>